<accession>A0A9Q3CDJ7</accession>
<proteinExistence type="predicted"/>
<evidence type="ECO:0000313" key="2">
    <source>
        <dbReference type="EMBL" id="MBW0483061.1"/>
    </source>
</evidence>
<gene>
    <name evidence="2" type="ORF">O181_022776</name>
</gene>
<evidence type="ECO:0000313" key="3">
    <source>
        <dbReference type="Proteomes" id="UP000765509"/>
    </source>
</evidence>
<keyword evidence="3" id="KW-1185">Reference proteome</keyword>
<feature type="compositionally biased region" description="Basic and acidic residues" evidence="1">
    <location>
        <begin position="52"/>
        <end position="61"/>
    </location>
</feature>
<name>A0A9Q3CDJ7_9BASI</name>
<feature type="region of interest" description="Disordered" evidence="1">
    <location>
        <begin position="40"/>
        <end position="61"/>
    </location>
</feature>
<comment type="caution">
    <text evidence="2">The sequence shown here is derived from an EMBL/GenBank/DDBJ whole genome shotgun (WGS) entry which is preliminary data.</text>
</comment>
<dbReference type="EMBL" id="AVOT02007060">
    <property type="protein sequence ID" value="MBW0483061.1"/>
    <property type="molecule type" value="Genomic_DNA"/>
</dbReference>
<dbReference type="AlphaFoldDB" id="A0A9Q3CDJ7"/>
<evidence type="ECO:0000256" key="1">
    <source>
        <dbReference type="SAM" id="MobiDB-lite"/>
    </source>
</evidence>
<protein>
    <submittedName>
        <fullName evidence="2">Uncharacterized protein</fullName>
    </submittedName>
</protein>
<reference evidence="2" key="1">
    <citation type="submission" date="2021-03" db="EMBL/GenBank/DDBJ databases">
        <title>Draft genome sequence of rust myrtle Austropuccinia psidii MF-1, a brazilian biotype.</title>
        <authorList>
            <person name="Quecine M.C."/>
            <person name="Pachon D.M.R."/>
            <person name="Bonatelli M.L."/>
            <person name="Correr F.H."/>
            <person name="Franceschini L.M."/>
            <person name="Leite T.F."/>
            <person name="Margarido G.R.A."/>
            <person name="Almeida C.A."/>
            <person name="Ferrarezi J.A."/>
            <person name="Labate C.A."/>
        </authorList>
    </citation>
    <scope>NUCLEOTIDE SEQUENCE</scope>
    <source>
        <strain evidence="2">MF-1</strain>
    </source>
</reference>
<organism evidence="2 3">
    <name type="scientific">Austropuccinia psidii MF-1</name>
    <dbReference type="NCBI Taxonomy" id="1389203"/>
    <lineage>
        <taxon>Eukaryota</taxon>
        <taxon>Fungi</taxon>
        <taxon>Dikarya</taxon>
        <taxon>Basidiomycota</taxon>
        <taxon>Pucciniomycotina</taxon>
        <taxon>Pucciniomycetes</taxon>
        <taxon>Pucciniales</taxon>
        <taxon>Sphaerophragmiaceae</taxon>
        <taxon>Austropuccinia</taxon>
    </lineage>
</organism>
<sequence length="137" mass="15843">MPQPIRQTLENLTEFNEFQTTAPESGSEISDMFFIAFISDKPPSSQQPNFESYEKEKTVEPLKPTEDAGKYDVIFSGKVEIMSKEQFGSKITQTIPRLEKIQNDSRIPDYVHQNIGEAMSLFKMDLNHRPITNWMKH</sequence>
<dbReference type="Proteomes" id="UP000765509">
    <property type="component" value="Unassembled WGS sequence"/>
</dbReference>